<accession>A0A0B0NKB1</accession>
<keyword evidence="1" id="KW-0472">Membrane</keyword>
<keyword evidence="2" id="KW-0675">Receptor</keyword>
<organism evidence="2 3">
    <name type="scientific">Gossypium arboreum</name>
    <name type="common">Tree cotton</name>
    <name type="synonym">Gossypium nanking</name>
    <dbReference type="NCBI Taxonomy" id="29729"/>
    <lineage>
        <taxon>Eukaryota</taxon>
        <taxon>Viridiplantae</taxon>
        <taxon>Streptophyta</taxon>
        <taxon>Embryophyta</taxon>
        <taxon>Tracheophyta</taxon>
        <taxon>Spermatophyta</taxon>
        <taxon>Magnoliopsida</taxon>
        <taxon>eudicotyledons</taxon>
        <taxon>Gunneridae</taxon>
        <taxon>Pentapetalae</taxon>
        <taxon>rosids</taxon>
        <taxon>malvids</taxon>
        <taxon>Malvales</taxon>
        <taxon>Malvaceae</taxon>
        <taxon>Malvoideae</taxon>
        <taxon>Gossypium</taxon>
    </lineage>
</organism>
<keyword evidence="3" id="KW-1185">Reference proteome</keyword>
<keyword evidence="1" id="KW-0812">Transmembrane</keyword>
<dbReference type="AlphaFoldDB" id="A0A0B0NKB1"/>
<feature type="transmembrane region" description="Helical" evidence="1">
    <location>
        <begin position="39"/>
        <end position="57"/>
    </location>
</feature>
<keyword evidence="1" id="KW-1133">Transmembrane helix</keyword>
<name>A0A0B0NKB1_GOSAR</name>
<dbReference type="Proteomes" id="UP000032142">
    <property type="component" value="Unassembled WGS sequence"/>
</dbReference>
<reference evidence="3" key="1">
    <citation type="submission" date="2014-09" db="EMBL/GenBank/DDBJ databases">
        <authorList>
            <person name="Mudge J."/>
            <person name="Ramaraj T."/>
            <person name="Lindquist I.E."/>
            <person name="Bharti A.K."/>
            <person name="Sundararajan A."/>
            <person name="Cameron C.T."/>
            <person name="Woodward J.E."/>
            <person name="May G.D."/>
            <person name="Brubaker C."/>
            <person name="Broadhvest J."/>
            <person name="Wilkins T.A."/>
        </authorList>
    </citation>
    <scope>NUCLEOTIDE SEQUENCE</scope>
    <source>
        <strain evidence="3">cv. AKA8401</strain>
    </source>
</reference>
<dbReference type="EMBL" id="KN397319">
    <property type="protein sequence ID" value="KHG12229.1"/>
    <property type="molecule type" value="Genomic_DNA"/>
</dbReference>
<proteinExistence type="predicted"/>
<protein>
    <submittedName>
        <fullName evidence="2">Putative G-protein coupled receptor</fullName>
    </submittedName>
</protein>
<feature type="transmembrane region" description="Helical" evidence="1">
    <location>
        <begin position="12"/>
        <end position="33"/>
    </location>
</feature>
<gene>
    <name evidence="2" type="ORF">F383_04621</name>
</gene>
<sequence>MEEVLVTMSHSLLLVAMPQLLILVALPYLQFLAAMLHYYYWQLCCVIGVLAGWVDLYPHIVCWLVRVVCWLDLGRMHNCITLY</sequence>
<evidence type="ECO:0000313" key="2">
    <source>
        <dbReference type="EMBL" id="KHG12229.1"/>
    </source>
</evidence>
<evidence type="ECO:0000256" key="1">
    <source>
        <dbReference type="SAM" id="Phobius"/>
    </source>
</evidence>
<evidence type="ECO:0000313" key="3">
    <source>
        <dbReference type="Proteomes" id="UP000032142"/>
    </source>
</evidence>